<dbReference type="InterPro" id="IPR031127">
    <property type="entry name" value="E3_UB_ligase_RBR"/>
</dbReference>
<dbReference type="InterPro" id="IPR013083">
    <property type="entry name" value="Znf_RING/FYVE/PHD"/>
</dbReference>
<dbReference type="GO" id="GO:0016567">
    <property type="term" value="P:protein ubiquitination"/>
    <property type="evidence" value="ECO:0007669"/>
    <property type="project" value="InterPro"/>
</dbReference>
<dbReference type="PROSITE" id="PS00518">
    <property type="entry name" value="ZF_RING_1"/>
    <property type="match status" value="1"/>
</dbReference>
<dbReference type="InterPro" id="IPR001841">
    <property type="entry name" value="Znf_RING"/>
</dbReference>
<keyword evidence="4 7" id="KW-0863">Zinc-finger</keyword>
<evidence type="ECO:0000256" key="3">
    <source>
        <dbReference type="ARBA" id="ARBA00022737"/>
    </source>
</evidence>
<keyword evidence="12" id="KW-1185">Reference proteome</keyword>
<dbReference type="Gene3D" id="3.30.40.10">
    <property type="entry name" value="Zinc/RING finger domain, C3HC4 (zinc finger)"/>
    <property type="match status" value="1"/>
</dbReference>
<reference evidence="11" key="2">
    <citation type="journal article" date="2020" name="Nat. Commun.">
        <title>Large-scale genome sequencing of mycorrhizal fungi provides insights into the early evolution of symbiotic traits.</title>
        <authorList>
            <person name="Miyauchi S."/>
            <person name="Kiss E."/>
            <person name="Kuo A."/>
            <person name="Drula E."/>
            <person name="Kohler A."/>
            <person name="Sanchez-Garcia M."/>
            <person name="Morin E."/>
            <person name="Andreopoulos B."/>
            <person name="Barry K.W."/>
            <person name="Bonito G."/>
            <person name="Buee M."/>
            <person name="Carver A."/>
            <person name="Chen C."/>
            <person name="Cichocki N."/>
            <person name="Clum A."/>
            <person name="Culley D."/>
            <person name="Crous P.W."/>
            <person name="Fauchery L."/>
            <person name="Girlanda M."/>
            <person name="Hayes R.D."/>
            <person name="Keri Z."/>
            <person name="LaButti K."/>
            <person name="Lipzen A."/>
            <person name="Lombard V."/>
            <person name="Magnuson J."/>
            <person name="Maillard F."/>
            <person name="Murat C."/>
            <person name="Nolan M."/>
            <person name="Ohm R.A."/>
            <person name="Pangilinan J."/>
            <person name="Pereira M.F."/>
            <person name="Perotto S."/>
            <person name="Peter M."/>
            <person name="Pfister S."/>
            <person name="Riley R."/>
            <person name="Sitrit Y."/>
            <person name="Stielow J.B."/>
            <person name="Szollosi G."/>
            <person name="Zifcakova L."/>
            <person name="Stursova M."/>
            <person name="Spatafora J.W."/>
            <person name="Tedersoo L."/>
            <person name="Vaario L.M."/>
            <person name="Yamada A."/>
            <person name="Yan M."/>
            <person name="Wang P."/>
            <person name="Xu J."/>
            <person name="Bruns T."/>
            <person name="Baldrian P."/>
            <person name="Vilgalys R."/>
            <person name="Dunand C."/>
            <person name="Henrissat B."/>
            <person name="Grigoriev I.V."/>
            <person name="Hibbett D."/>
            <person name="Nagy L.G."/>
            <person name="Martin F.M."/>
        </authorList>
    </citation>
    <scope>NUCLEOTIDE SEQUENCE</scope>
    <source>
        <strain evidence="11">BED1</strain>
    </source>
</reference>
<dbReference type="PROSITE" id="PS50089">
    <property type="entry name" value="ZF_RING_2"/>
    <property type="match status" value="1"/>
</dbReference>
<comment type="caution">
    <text evidence="11">The sequence shown here is derived from an EMBL/GenBank/DDBJ whole genome shotgun (WGS) entry which is preliminary data.</text>
</comment>
<organism evidence="11 12">
    <name type="scientific">Boletus edulis BED1</name>
    <dbReference type="NCBI Taxonomy" id="1328754"/>
    <lineage>
        <taxon>Eukaryota</taxon>
        <taxon>Fungi</taxon>
        <taxon>Dikarya</taxon>
        <taxon>Basidiomycota</taxon>
        <taxon>Agaricomycotina</taxon>
        <taxon>Agaricomycetes</taxon>
        <taxon>Agaricomycetidae</taxon>
        <taxon>Boletales</taxon>
        <taxon>Boletineae</taxon>
        <taxon>Boletaceae</taxon>
        <taxon>Boletoideae</taxon>
        <taxon>Boletus</taxon>
    </lineage>
</organism>
<evidence type="ECO:0000259" key="10">
    <source>
        <dbReference type="PROSITE" id="PS51873"/>
    </source>
</evidence>
<evidence type="ECO:0000256" key="7">
    <source>
        <dbReference type="PROSITE-ProRule" id="PRU00175"/>
    </source>
</evidence>
<dbReference type="Proteomes" id="UP001194468">
    <property type="component" value="Unassembled WGS sequence"/>
</dbReference>
<dbReference type="EMBL" id="WHUW01000051">
    <property type="protein sequence ID" value="KAF8431276.1"/>
    <property type="molecule type" value="Genomic_DNA"/>
</dbReference>
<keyword evidence="1" id="KW-0808">Transferase</keyword>
<keyword evidence="6" id="KW-0862">Zinc</keyword>
<feature type="coiled-coil region" evidence="8">
    <location>
        <begin position="233"/>
        <end position="274"/>
    </location>
</feature>
<evidence type="ECO:0000256" key="8">
    <source>
        <dbReference type="SAM" id="Coils"/>
    </source>
</evidence>
<dbReference type="Gene3D" id="1.20.120.1750">
    <property type="match status" value="1"/>
</dbReference>
<evidence type="ECO:0000256" key="1">
    <source>
        <dbReference type="ARBA" id="ARBA00022679"/>
    </source>
</evidence>
<dbReference type="PROSITE" id="PS51873">
    <property type="entry name" value="TRIAD"/>
    <property type="match status" value="1"/>
</dbReference>
<proteinExistence type="predicted"/>
<feature type="domain" description="RING-type" evidence="9">
    <location>
        <begin position="360"/>
        <end position="407"/>
    </location>
</feature>
<name>A0AAD4BIG9_BOLED</name>
<evidence type="ECO:0000256" key="4">
    <source>
        <dbReference type="ARBA" id="ARBA00022771"/>
    </source>
</evidence>
<keyword evidence="2" id="KW-0479">Metal-binding</keyword>
<evidence type="ECO:0000259" key="9">
    <source>
        <dbReference type="PROSITE" id="PS50089"/>
    </source>
</evidence>
<evidence type="ECO:0000256" key="5">
    <source>
        <dbReference type="ARBA" id="ARBA00022786"/>
    </source>
</evidence>
<evidence type="ECO:0000313" key="11">
    <source>
        <dbReference type="EMBL" id="KAF8431276.1"/>
    </source>
</evidence>
<keyword evidence="8" id="KW-0175">Coiled coil</keyword>
<reference evidence="11" key="1">
    <citation type="submission" date="2019-10" db="EMBL/GenBank/DDBJ databases">
        <authorList>
            <consortium name="DOE Joint Genome Institute"/>
            <person name="Kuo A."/>
            <person name="Miyauchi S."/>
            <person name="Kiss E."/>
            <person name="Drula E."/>
            <person name="Kohler A."/>
            <person name="Sanchez-Garcia M."/>
            <person name="Andreopoulos B."/>
            <person name="Barry K.W."/>
            <person name="Bonito G."/>
            <person name="Buee M."/>
            <person name="Carver A."/>
            <person name="Chen C."/>
            <person name="Cichocki N."/>
            <person name="Clum A."/>
            <person name="Culley D."/>
            <person name="Crous P.W."/>
            <person name="Fauchery L."/>
            <person name="Girlanda M."/>
            <person name="Hayes R."/>
            <person name="Keri Z."/>
            <person name="LaButti K."/>
            <person name="Lipzen A."/>
            <person name="Lombard V."/>
            <person name="Magnuson J."/>
            <person name="Maillard F."/>
            <person name="Morin E."/>
            <person name="Murat C."/>
            <person name="Nolan M."/>
            <person name="Ohm R."/>
            <person name="Pangilinan J."/>
            <person name="Pereira M."/>
            <person name="Perotto S."/>
            <person name="Peter M."/>
            <person name="Riley R."/>
            <person name="Sitrit Y."/>
            <person name="Stielow B."/>
            <person name="Szollosi G."/>
            <person name="Zifcakova L."/>
            <person name="Stursova M."/>
            <person name="Spatafora J.W."/>
            <person name="Tedersoo L."/>
            <person name="Vaario L.-M."/>
            <person name="Yamada A."/>
            <person name="Yan M."/>
            <person name="Wang P."/>
            <person name="Xu J."/>
            <person name="Bruns T."/>
            <person name="Baldrian P."/>
            <person name="Vilgalys R."/>
            <person name="Henrissat B."/>
            <person name="Grigoriev I.V."/>
            <person name="Hibbett D."/>
            <person name="Nagy L.G."/>
            <person name="Martin F.M."/>
        </authorList>
    </citation>
    <scope>NUCLEOTIDE SEQUENCE</scope>
    <source>
        <strain evidence="11">BED1</strain>
    </source>
</reference>
<evidence type="ECO:0000256" key="6">
    <source>
        <dbReference type="ARBA" id="ARBA00022833"/>
    </source>
</evidence>
<evidence type="ECO:0000313" key="12">
    <source>
        <dbReference type="Proteomes" id="UP001194468"/>
    </source>
</evidence>
<feature type="domain" description="RING-type" evidence="10">
    <location>
        <begin position="356"/>
        <end position="572"/>
    </location>
</feature>
<dbReference type="GO" id="GO:0008270">
    <property type="term" value="F:zinc ion binding"/>
    <property type="evidence" value="ECO:0007669"/>
    <property type="project" value="UniProtKB-KW"/>
</dbReference>
<dbReference type="GO" id="GO:0004842">
    <property type="term" value="F:ubiquitin-protein transferase activity"/>
    <property type="evidence" value="ECO:0007669"/>
    <property type="project" value="InterPro"/>
</dbReference>
<accession>A0AAD4BIG9</accession>
<dbReference type="InterPro" id="IPR017907">
    <property type="entry name" value="Znf_RING_CS"/>
</dbReference>
<keyword evidence="3" id="KW-0677">Repeat</keyword>
<dbReference type="SUPFAM" id="SSF57850">
    <property type="entry name" value="RING/U-box"/>
    <property type="match status" value="2"/>
</dbReference>
<evidence type="ECO:0000256" key="2">
    <source>
        <dbReference type="ARBA" id="ARBA00022723"/>
    </source>
</evidence>
<keyword evidence="5" id="KW-0833">Ubl conjugation pathway</keyword>
<dbReference type="SMART" id="SM00184">
    <property type="entry name" value="RING"/>
    <property type="match status" value="1"/>
</dbReference>
<sequence length="575" mass="64425">MELHKFISDVLDGKARVLSFDNVVFGPGKDITPGVLSALNFARLAFAAEGSTPVLSQIISLLCSKKTVDTALAICREWPSGLHVEVEDVYHIPLFEMSLKPVSTDYVSPSLDRITSLLKNLRTLNSSSAVLIARYPDVITCLRLRAPTQDVFVLFNPRVNSEDEQVASLTFCISLQEIAQRLCDVFPVNNIHTQAIFDCQAQLLQKCTGHVFVPRATYHDDGEESLIMSSLTLLTLRAELEELTRDNGGLKRERQRLEKSIVDLEAQLEGEKAKANRAQFSKPSVMKTTWNASVLPSRDVLLTKPSRSTSERDYFFDAEDEMDPGLEFALQLQAKFDSENEKLLKQRGELMRTAQRQYHCGICLDDFPEDDAVHIDACGHDICRDCARGHVCNKIEEHRFPVICPVCMADHKNQNPGTIPGTLVQLLGVSEEQWATWVEMEIAQFSISINCRKCQHSGFVDREDLEANSEIHCPFPACDHVWCQKCQQTIEPGGSKHSCDGTAELDHLMKQQGWRYCPNCKTPIQKFDGCNHLSCIAPGCNTHFCYRCGQTINRTAIPSEIMAGKTAHFRTCAIV</sequence>
<gene>
    <name evidence="11" type="ORF">L210DRAFT_3623498</name>
</gene>
<dbReference type="PANTHER" id="PTHR11685">
    <property type="entry name" value="RBR FAMILY RING FINGER AND IBR DOMAIN-CONTAINING"/>
    <property type="match status" value="1"/>
</dbReference>
<evidence type="ECO:0008006" key="13">
    <source>
        <dbReference type="Google" id="ProtNLM"/>
    </source>
</evidence>
<dbReference type="InterPro" id="IPR044066">
    <property type="entry name" value="TRIAD_supradom"/>
</dbReference>
<protein>
    <recommendedName>
        <fullName evidence="13">RING-type domain-containing protein</fullName>
    </recommendedName>
</protein>
<dbReference type="AlphaFoldDB" id="A0AAD4BIG9"/>